<dbReference type="PANTHER" id="PTHR23301">
    <property type="entry name" value="CHITIN BINDING PERITROPHIN-A"/>
    <property type="match status" value="1"/>
</dbReference>
<organism evidence="8 10">
    <name type="scientific">Drosophila pseudoobscura pseudoobscura</name>
    <name type="common">Fruit fly</name>
    <dbReference type="NCBI Taxonomy" id="46245"/>
    <lineage>
        <taxon>Eukaryota</taxon>
        <taxon>Metazoa</taxon>
        <taxon>Ecdysozoa</taxon>
        <taxon>Arthropoda</taxon>
        <taxon>Hexapoda</taxon>
        <taxon>Insecta</taxon>
        <taxon>Pterygota</taxon>
        <taxon>Neoptera</taxon>
        <taxon>Endopterygota</taxon>
        <taxon>Diptera</taxon>
        <taxon>Brachycera</taxon>
        <taxon>Muscomorpha</taxon>
        <taxon>Ephydroidea</taxon>
        <taxon>Drosophilidae</taxon>
        <taxon>Drosophila</taxon>
        <taxon>Sophophora</taxon>
    </lineage>
</organism>
<evidence type="ECO:0000256" key="3">
    <source>
        <dbReference type="ARBA" id="ARBA00022737"/>
    </source>
</evidence>
<dbReference type="Bgee" id="FBgn0245089">
    <property type="expression patterns" value="Expressed in male reproductive system"/>
</dbReference>
<dbReference type="GO" id="GO:0008061">
    <property type="term" value="F:chitin binding"/>
    <property type="evidence" value="ECO:0007669"/>
    <property type="project" value="UniProtKB-KW"/>
</dbReference>
<dbReference type="KEGG" id="dpo:6900423"/>
<evidence type="ECO:0000256" key="5">
    <source>
        <dbReference type="ARBA" id="ARBA00023180"/>
    </source>
</evidence>
<evidence type="ECO:0000256" key="6">
    <source>
        <dbReference type="SAM" id="SignalP"/>
    </source>
</evidence>
<dbReference type="GO" id="GO:0005576">
    <property type="term" value="C:extracellular region"/>
    <property type="evidence" value="ECO:0007669"/>
    <property type="project" value="InterPro"/>
</dbReference>
<reference evidence="9 10" key="1">
    <citation type="submission" date="2025-04" db="UniProtKB">
        <authorList>
            <consortium name="RefSeq"/>
        </authorList>
    </citation>
    <scope>IDENTIFICATION</scope>
    <source>
        <strain evidence="9 10">MV-25-SWS-2005</strain>
        <strain evidence="9">MV2-25</strain>
        <tissue evidence="9 10">Whole body</tissue>
    </source>
</reference>
<keyword evidence="4" id="KW-1015">Disulfide bond</keyword>
<name>A0A6I8WDP4_DROPS</name>
<feature type="domain" description="Chitin-binding type-2" evidence="7">
    <location>
        <begin position="91"/>
        <end position="147"/>
    </location>
</feature>
<evidence type="ECO:0000259" key="7">
    <source>
        <dbReference type="PROSITE" id="PS50940"/>
    </source>
</evidence>
<dbReference type="SUPFAM" id="SSF57625">
    <property type="entry name" value="Invertebrate chitin-binding proteins"/>
    <property type="match status" value="5"/>
</dbReference>
<keyword evidence="1" id="KW-0147">Chitin-binding</keyword>
<dbReference type="GeneID" id="6900423"/>
<evidence type="ECO:0000256" key="2">
    <source>
        <dbReference type="ARBA" id="ARBA00022729"/>
    </source>
</evidence>
<feature type="domain" description="Chitin-binding type-2" evidence="7">
    <location>
        <begin position="210"/>
        <end position="273"/>
    </location>
</feature>
<dbReference type="RefSeq" id="XP_033241551.1">
    <property type="nucleotide sequence ID" value="XM_033385660.1"/>
</dbReference>
<dbReference type="Gene3D" id="2.170.140.10">
    <property type="entry name" value="Chitin binding domain"/>
    <property type="match status" value="2"/>
</dbReference>
<gene>
    <name evidence="10" type="primary">LOC117185407</name>
    <name evidence="9" type="synonym">LOC6900423</name>
</gene>
<evidence type="ECO:0000313" key="9">
    <source>
        <dbReference type="RefSeq" id="XP_002134814.1"/>
    </source>
</evidence>
<dbReference type="Proteomes" id="UP000001819">
    <property type="component" value="Chromosome X"/>
</dbReference>
<dbReference type="Pfam" id="PF01607">
    <property type="entry name" value="CBM_14"/>
    <property type="match status" value="5"/>
</dbReference>
<dbReference type="InterPro" id="IPR051940">
    <property type="entry name" value="Chitin_bind-dev_reg"/>
</dbReference>
<evidence type="ECO:0000313" key="8">
    <source>
        <dbReference type="Proteomes" id="UP000001819"/>
    </source>
</evidence>
<dbReference type="PANTHER" id="PTHR23301:SF106">
    <property type="entry name" value="CHITIN-BINDING TYPE-2 DOMAIN-CONTAINING PROTEIN-RELATED"/>
    <property type="match status" value="1"/>
</dbReference>
<evidence type="ECO:0000313" key="10">
    <source>
        <dbReference type="RefSeq" id="XP_033241551.1"/>
    </source>
</evidence>
<keyword evidence="5" id="KW-0325">Glycoprotein</keyword>
<accession>A0A6I8WDP4</accession>
<keyword evidence="3" id="KW-0677">Repeat</keyword>
<dbReference type="RefSeq" id="XP_002134814.1">
    <property type="nucleotide sequence ID" value="XM_002134778.3"/>
</dbReference>
<feature type="domain" description="Chitin-binding type-2" evidence="7">
    <location>
        <begin position="149"/>
        <end position="206"/>
    </location>
</feature>
<evidence type="ECO:0000256" key="4">
    <source>
        <dbReference type="ARBA" id="ARBA00023157"/>
    </source>
</evidence>
<accession>B5DQM1</accession>
<keyword evidence="2 6" id="KW-0732">Signal</keyword>
<dbReference type="KEGG" id="dpo:117185407"/>
<feature type="chain" id="PRO_5044634633" evidence="6">
    <location>
        <begin position="27"/>
        <end position="338"/>
    </location>
</feature>
<feature type="domain" description="Chitin-binding type-2" evidence="7">
    <location>
        <begin position="31"/>
        <end position="90"/>
    </location>
</feature>
<dbReference type="InterPro" id="IPR036508">
    <property type="entry name" value="Chitin-bd_dom_sf"/>
</dbReference>
<feature type="signal peptide" evidence="6">
    <location>
        <begin position="1"/>
        <end position="26"/>
    </location>
</feature>
<keyword evidence="8" id="KW-1185">Reference proteome</keyword>
<dbReference type="AlphaFoldDB" id="A0A6I8WDP4"/>
<proteinExistence type="predicted"/>
<sequence length="338" mass="37463">MLSKNACEVLFGACLLIFCLPGFSEAVGDYSELCRLFKNGTNIRKPGTCDEYIHCSDGEGIMKFCEGTTPYYNSIKQECVKELSNSHLYCGNRCEGRNGTWVSDPTNCEQYFYCRDGVPLAGACPIGQHFSESSQACMHGVDSQCVDVANICEILPENTAFRYEDDCSYYYVCKNSKQTLTKCKSKLYFNVETGDCVARNLVACDAHSKEGVCAASSKVVFKSDSATCRGYFICKAFGTVADLDPLWNQCPEGTFFDEGRQLCGKATDVVCTHNRCDGRGTMLVVSSKNYCHNYIQCVDGLEVAESTCHFDHFFDEVIQACSSKIIYDNCCDEQPNSS</sequence>
<dbReference type="SMART" id="SM00494">
    <property type="entry name" value="ChtBD2"/>
    <property type="match status" value="5"/>
</dbReference>
<dbReference type="OMA" id="CVDVANI"/>
<evidence type="ECO:0000256" key="1">
    <source>
        <dbReference type="ARBA" id="ARBA00022669"/>
    </source>
</evidence>
<protein>
    <submittedName>
        <fullName evidence="9 10">Peritrophin-44</fullName>
    </submittedName>
</protein>
<dbReference type="InterPro" id="IPR002557">
    <property type="entry name" value="Chitin-bd_dom"/>
</dbReference>
<dbReference type="PROSITE" id="PS50940">
    <property type="entry name" value="CHIT_BIND_II"/>
    <property type="match status" value="4"/>
</dbReference>